<dbReference type="InterPro" id="IPR029510">
    <property type="entry name" value="Ald_DH_CS_GLU"/>
</dbReference>
<dbReference type="PROSITE" id="PS00070">
    <property type="entry name" value="ALDEHYDE_DEHYDR_CYS"/>
    <property type="match status" value="1"/>
</dbReference>
<evidence type="ECO:0000313" key="8">
    <source>
        <dbReference type="Proteomes" id="UP000199759"/>
    </source>
</evidence>
<dbReference type="GO" id="GO:0009450">
    <property type="term" value="P:gamma-aminobutyric acid catabolic process"/>
    <property type="evidence" value="ECO:0007669"/>
    <property type="project" value="InterPro"/>
</dbReference>
<dbReference type="CDD" id="cd07103">
    <property type="entry name" value="ALDH_F5_SSADH_GabD"/>
    <property type="match status" value="1"/>
</dbReference>
<accession>A0A1G9LYS1</accession>
<gene>
    <name evidence="7" type="ORF">SAMN04488568_101264</name>
</gene>
<evidence type="ECO:0000256" key="5">
    <source>
        <dbReference type="RuleBase" id="RU003345"/>
    </source>
</evidence>
<dbReference type="InterPro" id="IPR016162">
    <property type="entry name" value="Ald_DH_N"/>
</dbReference>
<dbReference type="FunFam" id="3.40.309.10:FF:000004">
    <property type="entry name" value="Succinate-semialdehyde dehydrogenase I"/>
    <property type="match status" value="1"/>
</dbReference>
<dbReference type="InterPro" id="IPR015590">
    <property type="entry name" value="Aldehyde_DH_dom"/>
</dbReference>
<feature type="active site" evidence="4">
    <location>
        <position position="255"/>
    </location>
</feature>
<dbReference type="NCBIfam" id="TIGR01780">
    <property type="entry name" value="SSADH"/>
    <property type="match status" value="1"/>
</dbReference>
<sequence>MLATLPACPTQAYIGGHWCDAEDGRRFDVTNPATGAVIASVADCGVTETRAAIAAAKAAQAGWAALPAGPRGAILRRWRDLMVERADELALILTRENGKPLTEARGEILYGASYLEWFAEEAKRIYGEIIPSASANNRILVTKQPVGVCAAITPWNFPNAMLMRKAAAALAAGCTMVAKPAAETPLSALIAAQLGIEAGVPAGVFNIVTSTRAAEVGGELTASPDVRKITFTGSTAVGRLLLQQSAATVKKASMELGGNAPFIVFDDADLDAAIEGAMASKFRNAGQTCVCANRMFVQSGIMPEFARRLAARVAALKVGDGEMAGCEVGPLINEAGFAKTERLVAEAREAGARVLAGGARHAAGELFYQPTVIEGVTPEMSVAQEEIFGPVAPLIGFKTEAEVIALANDTIYGLAAYLFTRDLGRAWRVGEALEYGMVGINEGIMSSAAAPFGGVKQSGFGREGSRQGLEDYLDTKYMLMGGLSA</sequence>
<dbReference type="GO" id="GO:0004777">
    <property type="term" value="F:succinate-semialdehyde dehydrogenase (NAD+) activity"/>
    <property type="evidence" value="ECO:0007669"/>
    <property type="project" value="TreeGrafter"/>
</dbReference>
<keyword evidence="2 5" id="KW-0560">Oxidoreductase</keyword>
<dbReference type="EMBL" id="FNHG01000001">
    <property type="protein sequence ID" value="SDL67152.1"/>
    <property type="molecule type" value="Genomic_DNA"/>
</dbReference>
<evidence type="ECO:0000256" key="1">
    <source>
        <dbReference type="ARBA" id="ARBA00009986"/>
    </source>
</evidence>
<dbReference type="InterPro" id="IPR016163">
    <property type="entry name" value="Ald_DH_C"/>
</dbReference>
<dbReference type="AlphaFoldDB" id="A0A1G9LYS1"/>
<dbReference type="PANTHER" id="PTHR43353:SF5">
    <property type="entry name" value="SUCCINATE-SEMIALDEHYDE DEHYDROGENASE, MITOCHONDRIAL"/>
    <property type="match status" value="1"/>
</dbReference>
<reference evidence="7 8" key="1">
    <citation type="submission" date="2016-10" db="EMBL/GenBank/DDBJ databases">
        <authorList>
            <person name="de Groot N.N."/>
        </authorList>
    </citation>
    <scope>NUCLEOTIDE SEQUENCE [LARGE SCALE GENOMIC DNA]</scope>
    <source>
        <strain evidence="7 8">DSM 16077</strain>
    </source>
</reference>
<evidence type="ECO:0000256" key="4">
    <source>
        <dbReference type="PROSITE-ProRule" id="PRU10007"/>
    </source>
</evidence>
<dbReference type="FunFam" id="3.40.605.10:FF:000026">
    <property type="entry name" value="Aldehyde dehydrogenase, putative"/>
    <property type="match status" value="1"/>
</dbReference>
<dbReference type="Gene3D" id="3.40.309.10">
    <property type="entry name" value="Aldehyde Dehydrogenase, Chain A, domain 2"/>
    <property type="match status" value="1"/>
</dbReference>
<keyword evidence="8" id="KW-1185">Reference proteome</keyword>
<keyword evidence="3" id="KW-0558">Oxidation</keyword>
<dbReference type="SUPFAM" id="SSF53720">
    <property type="entry name" value="ALDH-like"/>
    <property type="match status" value="1"/>
</dbReference>
<dbReference type="InterPro" id="IPR050740">
    <property type="entry name" value="Aldehyde_DH_Superfamily"/>
</dbReference>
<name>A0A1G9LYS1_9PROT</name>
<dbReference type="OrthoDB" id="7168186at2"/>
<protein>
    <submittedName>
        <fullName evidence="7">Succinate-semialdehyde dehydrogenase / glutarate-semialdehyde dehydrogenase</fullName>
    </submittedName>
</protein>
<evidence type="ECO:0000256" key="3">
    <source>
        <dbReference type="ARBA" id="ARBA00023097"/>
    </source>
</evidence>
<dbReference type="STRING" id="144026.SAMN04488568_101264"/>
<evidence type="ECO:0000259" key="6">
    <source>
        <dbReference type="Pfam" id="PF00171"/>
    </source>
</evidence>
<dbReference type="RefSeq" id="WP_091765573.1">
    <property type="nucleotide sequence ID" value="NZ_FNHG01000001.1"/>
</dbReference>
<evidence type="ECO:0000256" key="2">
    <source>
        <dbReference type="ARBA" id="ARBA00023002"/>
    </source>
</evidence>
<dbReference type="InterPro" id="IPR016160">
    <property type="entry name" value="Ald_DH_CS_CYS"/>
</dbReference>
<dbReference type="InterPro" id="IPR010102">
    <property type="entry name" value="Succ_semiAld_DH"/>
</dbReference>
<evidence type="ECO:0000313" key="7">
    <source>
        <dbReference type="EMBL" id="SDL67152.1"/>
    </source>
</evidence>
<dbReference type="PANTHER" id="PTHR43353">
    <property type="entry name" value="SUCCINATE-SEMIALDEHYDE DEHYDROGENASE, MITOCHONDRIAL"/>
    <property type="match status" value="1"/>
</dbReference>
<dbReference type="Proteomes" id="UP000199759">
    <property type="component" value="Unassembled WGS sequence"/>
</dbReference>
<proteinExistence type="inferred from homology"/>
<dbReference type="FunFam" id="3.40.605.10:FF:000005">
    <property type="entry name" value="Succinate-semialdehyde dehydrogenase I"/>
    <property type="match status" value="1"/>
</dbReference>
<feature type="domain" description="Aldehyde dehydrogenase" evidence="6">
    <location>
        <begin position="18"/>
        <end position="477"/>
    </location>
</feature>
<dbReference type="Pfam" id="PF00171">
    <property type="entry name" value="Aldedh"/>
    <property type="match status" value="1"/>
</dbReference>
<dbReference type="Gene3D" id="3.40.605.10">
    <property type="entry name" value="Aldehyde Dehydrogenase, Chain A, domain 1"/>
    <property type="match status" value="1"/>
</dbReference>
<dbReference type="InterPro" id="IPR016161">
    <property type="entry name" value="Ald_DH/histidinol_DH"/>
</dbReference>
<comment type="similarity">
    <text evidence="1 5">Belongs to the aldehyde dehydrogenase family.</text>
</comment>
<organism evidence="7 8">
    <name type="scientific">Maricaulis salignorans</name>
    <dbReference type="NCBI Taxonomy" id="144026"/>
    <lineage>
        <taxon>Bacteria</taxon>
        <taxon>Pseudomonadati</taxon>
        <taxon>Pseudomonadota</taxon>
        <taxon>Alphaproteobacteria</taxon>
        <taxon>Maricaulales</taxon>
        <taxon>Maricaulaceae</taxon>
        <taxon>Maricaulis</taxon>
    </lineage>
</organism>
<dbReference type="PROSITE" id="PS00687">
    <property type="entry name" value="ALDEHYDE_DEHYDR_GLU"/>
    <property type="match status" value="1"/>
</dbReference>